<evidence type="ECO:0000256" key="6">
    <source>
        <dbReference type="ARBA" id="ARBA00022833"/>
    </source>
</evidence>
<evidence type="ECO:0000256" key="3">
    <source>
        <dbReference type="ARBA" id="ARBA00022679"/>
    </source>
</evidence>
<dbReference type="GO" id="GO:0005507">
    <property type="term" value="F:copper ion binding"/>
    <property type="evidence" value="ECO:0007669"/>
    <property type="project" value="TreeGrafter"/>
</dbReference>
<dbReference type="Pfam" id="PF02578">
    <property type="entry name" value="Cu-oxidase_4"/>
    <property type="match status" value="1"/>
</dbReference>
<dbReference type="InterPro" id="IPR011324">
    <property type="entry name" value="Cytotoxic_necrot_fac-like_cat"/>
</dbReference>
<evidence type="ECO:0000313" key="12">
    <source>
        <dbReference type="Proteomes" id="UP000245728"/>
    </source>
</evidence>
<evidence type="ECO:0000256" key="5">
    <source>
        <dbReference type="ARBA" id="ARBA00022801"/>
    </source>
</evidence>
<gene>
    <name evidence="11" type="ORF">HMF8227_02196</name>
</gene>
<dbReference type="NCBIfam" id="TIGR00726">
    <property type="entry name" value="peptidoglycan editing factor PgeF"/>
    <property type="match status" value="1"/>
</dbReference>
<organism evidence="11 12">
    <name type="scientific">Saliniradius amylolyticus</name>
    <dbReference type="NCBI Taxonomy" id="2183582"/>
    <lineage>
        <taxon>Bacteria</taxon>
        <taxon>Pseudomonadati</taxon>
        <taxon>Pseudomonadota</taxon>
        <taxon>Gammaproteobacteria</taxon>
        <taxon>Alteromonadales</taxon>
        <taxon>Alteromonadaceae</taxon>
        <taxon>Saliniradius</taxon>
    </lineage>
</organism>
<evidence type="ECO:0000256" key="4">
    <source>
        <dbReference type="ARBA" id="ARBA00022723"/>
    </source>
</evidence>
<comment type="catalytic activity">
    <reaction evidence="8">
        <text>adenosine + phosphate = alpha-D-ribose 1-phosphate + adenine</text>
        <dbReference type="Rhea" id="RHEA:27642"/>
        <dbReference type="ChEBI" id="CHEBI:16335"/>
        <dbReference type="ChEBI" id="CHEBI:16708"/>
        <dbReference type="ChEBI" id="CHEBI:43474"/>
        <dbReference type="ChEBI" id="CHEBI:57720"/>
        <dbReference type="EC" id="2.4.2.1"/>
    </reaction>
    <physiologicalReaction direction="left-to-right" evidence="8">
        <dbReference type="Rhea" id="RHEA:27643"/>
    </physiologicalReaction>
</comment>
<evidence type="ECO:0000256" key="7">
    <source>
        <dbReference type="ARBA" id="ARBA00047989"/>
    </source>
</evidence>
<evidence type="ECO:0000256" key="10">
    <source>
        <dbReference type="RuleBase" id="RU361274"/>
    </source>
</evidence>
<dbReference type="AlphaFoldDB" id="A0A2S2E4X4"/>
<keyword evidence="12" id="KW-1185">Reference proteome</keyword>
<sequence>MITPNWPAPTNVQTFCTVRQGGYSAPPYDSLNIAGHVGDDPTRVAKNRHLLPNYQNLVWLEQVHGNHAVELKAGQTVDEPADASISRTPGVGCVVMTADCLPMLVCDERGSVVAAVHGGWRGLAAGVIANTIKKMAVPGEQLMVWLGPAIGPDAFEVGEEVLDHFIDCKTAFRKTAKPGKYLADIYQIARHQLQALGVQRCYGGNDCTFSDASRFFSYRRDGQTGRMASAIWLT</sequence>
<reference evidence="11 12" key="1">
    <citation type="submission" date="2018-05" db="EMBL/GenBank/DDBJ databases">
        <title>Salinimonas sp. HMF8227 Genome sequencing and assembly.</title>
        <authorList>
            <person name="Kang H."/>
            <person name="Kang J."/>
            <person name="Cha I."/>
            <person name="Kim H."/>
            <person name="Joh K."/>
        </authorList>
    </citation>
    <scope>NUCLEOTIDE SEQUENCE [LARGE SCALE GENOMIC DNA]</scope>
    <source>
        <strain evidence="11 12">HMF8227</strain>
    </source>
</reference>
<evidence type="ECO:0000313" key="11">
    <source>
        <dbReference type="EMBL" id="AWL12649.1"/>
    </source>
</evidence>
<accession>A0A2S2E4X4</accession>
<comment type="catalytic activity">
    <reaction evidence="1">
        <text>inosine + phosphate = alpha-D-ribose 1-phosphate + hypoxanthine</text>
        <dbReference type="Rhea" id="RHEA:27646"/>
        <dbReference type="ChEBI" id="CHEBI:17368"/>
        <dbReference type="ChEBI" id="CHEBI:17596"/>
        <dbReference type="ChEBI" id="CHEBI:43474"/>
        <dbReference type="ChEBI" id="CHEBI:57720"/>
        <dbReference type="EC" id="2.4.2.1"/>
    </reaction>
    <physiologicalReaction direction="left-to-right" evidence="1">
        <dbReference type="Rhea" id="RHEA:27647"/>
    </physiologicalReaction>
</comment>
<comment type="catalytic activity">
    <reaction evidence="7">
        <text>adenosine + H2O + H(+) = inosine + NH4(+)</text>
        <dbReference type="Rhea" id="RHEA:24408"/>
        <dbReference type="ChEBI" id="CHEBI:15377"/>
        <dbReference type="ChEBI" id="CHEBI:15378"/>
        <dbReference type="ChEBI" id="CHEBI:16335"/>
        <dbReference type="ChEBI" id="CHEBI:17596"/>
        <dbReference type="ChEBI" id="CHEBI:28938"/>
        <dbReference type="EC" id="3.5.4.4"/>
    </reaction>
    <physiologicalReaction direction="left-to-right" evidence="7">
        <dbReference type="Rhea" id="RHEA:24409"/>
    </physiologicalReaction>
</comment>
<evidence type="ECO:0000256" key="8">
    <source>
        <dbReference type="ARBA" id="ARBA00048968"/>
    </source>
</evidence>
<name>A0A2S2E4X4_9ALTE</name>
<dbReference type="GO" id="GO:0016787">
    <property type="term" value="F:hydrolase activity"/>
    <property type="evidence" value="ECO:0007669"/>
    <property type="project" value="UniProtKB-KW"/>
</dbReference>
<keyword evidence="3" id="KW-0808">Transferase</keyword>
<proteinExistence type="inferred from homology"/>
<dbReference type="OrthoDB" id="4279at2"/>
<keyword evidence="5" id="KW-0378">Hydrolase</keyword>
<keyword evidence="4" id="KW-0479">Metal-binding</keyword>
<comment type="catalytic activity">
    <reaction evidence="9">
        <text>S-methyl-5'-thioadenosine + phosphate = 5-(methylsulfanyl)-alpha-D-ribose 1-phosphate + adenine</text>
        <dbReference type="Rhea" id="RHEA:11852"/>
        <dbReference type="ChEBI" id="CHEBI:16708"/>
        <dbReference type="ChEBI" id="CHEBI:17509"/>
        <dbReference type="ChEBI" id="CHEBI:43474"/>
        <dbReference type="ChEBI" id="CHEBI:58533"/>
        <dbReference type="EC" id="2.4.2.28"/>
    </reaction>
    <physiologicalReaction direction="left-to-right" evidence="9">
        <dbReference type="Rhea" id="RHEA:11853"/>
    </physiologicalReaction>
</comment>
<evidence type="ECO:0000256" key="9">
    <source>
        <dbReference type="ARBA" id="ARBA00049893"/>
    </source>
</evidence>
<dbReference type="KEGG" id="salh:HMF8227_02196"/>
<dbReference type="InterPro" id="IPR003730">
    <property type="entry name" value="Cu_polyphenol_OxRdtase"/>
</dbReference>
<dbReference type="GO" id="GO:0017061">
    <property type="term" value="F:S-methyl-5-thioadenosine phosphorylase activity"/>
    <property type="evidence" value="ECO:0007669"/>
    <property type="project" value="UniProtKB-EC"/>
</dbReference>
<dbReference type="PANTHER" id="PTHR30616:SF2">
    <property type="entry name" value="PURINE NUCLEOSIDE PHOSPHORYLASE LACC1"/>
    <property type="match status" value="1"/>
</dbReference>
<dbReference type="InterPro" id="IPR038371">
    <property type="entry name" value="Cu_polyphenol_OxRdtase_sf"/>
</dbReference>
<dbReference type="Gene3D" id="3.60.140.10">
    <property type="entry name" value="CNF1/YfiH-like putative cysteine hydrolases"/>
    <property type="match status" value="1"/>
</dbReference>
<dbReference type="Proteomes" id="UP000245728">
    <property type="component" value="Chromosome"/>
</dbReference>
<comment type="similarity">
    <text evidence="2 10">Belongs to the purine nucleoside phosphorylase YfiH/LACC1 family.</text>
</comment>
<protein>
    <recommendedName>
        <fullName evidence="10">Purine nucleoside phosphorylase</fullName>
    </recommendedName>
</protein>
<dbReference type="CDD" id="cd16833">
    <property type="entry name" value="YfiH"/>
    <property type="match status" value="1"/>
</dbReference>
<dbReference type="SUPFAM" id="SSF64438">
    <property type="entry name" value="CNF1/YfiH-like putative cysteine hydrolases"/>
    <property type="match status" value="1"/>
</dbReference>
<evidence type="ECO:0000256" key="2">
    <source>
        <dbReference type="ARBA" id="ARBA00007353"/>
    </source>
</evidence>
<dbReference type="EMBL" id="CP029347">
    <property type="protein sequence ID" value="AWL12649.1"/>
    <property type="molecule type" value="Genomic_DNA"/>
</dbReference>
<dbReference type="RefSeq" id="WP_109340203.1">
    <property type="nucleotide sequence ID" value="NZ_CP029347.1"/>
</dbReference>
<keyword evidence="6" id="KW-0862">Zinc</keyword>
<evidence type="ECO:0000256" key="1">
    <source>
        <dbReference type="ARBA" id="ARBA00000553"/>
    </source>
</evidence>
<dbReference type="PANTHER" id="PTHR30616">
    <property type="entry name" value="UNCHARACTERIZED PROTEIN YFIH"/>
    <property type="match status" value="1"/>
</dbReference>